<dbReference type="CDD" id="cd02869">
    <property type="entry name" value="PseudoU_synth_RluA_like"/>
    <property type="match status" value="1"/>
</dbReference>
<feature type="compositionally biased region" description="Polar residues" evidence="2">
    <location>
        <begin position="276"/>
        <end position="287"/>
    </location>
</feature>
<evidence type="ECO:0000313" key="4">
    <source>
        <dbReference type="EMBL" id="KAF5837417.1"/>
    </source>
</evidence>
<feature type="compositionally biased region" description="Low complexity" evidence="2">
    <location>
        <begin position="598"/>
        <end position="607"/>
    </location>
</feature>
<dbReference type="InterPro" id="IPR050188">
    <property type="entry name" value="RluA_PseudoU_synthase"/>
</dbReference>
<protein>
    <recommendedName>
        <fullName evidence="3">Pseudouridine synthase RsuA/RluA-like domain-containing protein</fullName>
    </recommendedName>
</protein>
<dbReference type="PANTHER" id="PTHR21600">
    <property type="entry name" value="MITOCHONDRIAL RNA PSEUDOURIDINE SYNTHASE"/>
    <property type="match status" value="1"/>
</dbReference>
<gene>
    <name evidence="4" type="ORF">DUNSADRAFT_4397</name>
</gene>
<feature type="compositionally biased region" description="Low complexity" evidence="2">
    <location>
        <begin position="293"/>
        <end position="307"/>
    </location>
</feature>
<dbReference type="PANTHER" id="PTHR21600:SF87">
    <property type="entry name" value="RNA PSEUDOURIDYLATE SYNTHASE DOMAIN-CONTAINING PROTEIN 1"/>
    <property type="match status" value="1"/>
</dbReference>
<evidence type="ECO:0000259" key="3">
    <source>
        <dbReference type="Pfam" id="PF00849"/>
    </source>
</evidence>
<feature type="compositionally biased region" description="Basic and acidic residues" evidence="2">
    <location>
        <begin position="173"/>
        <end position="189"/>
    </location>
</feature>
<evidence type="ECO:0000256" key="2">
    <source>
        <dbReference type="SAM" id="MobiDB-lite"/>
    </source>
</evidence>
<feature type="compositionally biased region" description="Acidic residues" evidence="2">
    <location>
        <begin position="616"/>
        <end position="627"/>
    </location>
</feature>
<feature type="compositionally biased region" description="Basic and acidic residues" evidence="2">
    <location>
        <begin position="638"/>
        <end position="649"/>
    </location>
</feature>
<feature type="domain" description="Pseudouridine synthase RsuA/RluA-like" evidence="3">
    <location>
        <begin position="473"/>
        <end position="541"/>
    </location>
</feature>
<name>A0ABQ7GS29_DUNSA</name>
<dbReference type="Gene3D" id="3.30.2350.10">
    <property type="entry name" value="Pseudouridine synthase"/>
    <property type="match status" value="1"/>
</dbReference>
<reference evidence="4" key="1">
    <citation type="submission" date="2017-08" db="EMBL/GenBank/DDBJ databases">
        <authorList>
            <person name="Polle J.E."/>
            <person name="Barry K."/>
            <person name="Cushman J."/>
            <person name="Schmutz J."/>
            <person name="Tran D."/>
            <person name="Hathwaick L.T."/>
            <person name="Yim W.C."/>
            <person name="Jenkins J."/>
            <person name="Mckie-Krisberg Z.M."/>
            <person name="Prochnik S."/>
            <person name="Lindquist E."/>
            <person name="Dockter R.B."/>
            <person name="Adam C."/>
            <person name="Molina H."/>
            <person name="Bunkerborg J."/>
            <person name="Jin E."/>
            <person name="Buchheim M."/>
            <person name="Magnuson J."/>
        </authorList>
    </citation>
    <scope>NUCLEOTIDE SEQUENCE</scope>
    <source>
        <strain evidence="4">CCAP 19/18</strain>
    </source>
</reference>
<sequence length="770" mass="85186">MRRILHSLAHLQPDFIPCKSGVEAWTQRVPQSLLEGLHAHFPFAAQLPECMLSPFARRLSQGNTQRERIPASSAGEQQVHAALAPFLAQNAPTPPVRFVEGMPPPTALSWLRRRGPPTAHGALHRAFRKRQVRVFDGQRVKRVSSSRVLSPGEVLLYPRELLLQEEEEEKEEEERVWRDRTSFAHRDRLTPPTIPDRQSSVYQQQPMSRHSREEASERPWSPLSGPRTTRKVPRARIASFDAYGEPQPWSPPSGPQTTHEVPPAKVAAFDAHGEPQRQQARLSYQQPLSPPYQERQQQQQQQQQHFSYQLPQHQGDAAALMRGWDPDSDDPFIPKPAFGGKPLTPGLIRSCVLGYTRELVFINKPFGLMVQGFKNTLEAMMDPALKVHPKDDTPRLVHRLDRNVSGVMAVARSADAAAWLAACFRDKASQVTRQQSLMLRNRVDKSKSRSLLLLRPPSADSAAPSREVPEGMSVKRVYWAIVASDSLPRGREGRMHAPVLAEGRQLAALTYYRVRHVSEGLAWVELTPQTGRRHQLRNHCARVLKAPIVGDVRYGYKGVVPSKRLARVLPPSFWTTFSPRTAEAVLNPPSRKDRRRAAAAAARARAASNPSRLELVDEVEEDEESEGEALVSEGGSDEPEKAARGRAKQEGPVAGNAPSGSSKNAARDRASSSSSSSSISSSSRSSSSASQVGAGLGTAAAMEADAELPGVGETRANRMRRAEREVPLLLHARTMVVQRPGKSKTTRVTAPLPSYMAAIFAALNWPLPND</sequence>
<dbReference type="Proteomes" id="UP000815325">
    <property type="component" value="Unassembled WGS sequence"/>
</dbReference>
<keyword evidence="5" id="KW-1185">Reference proteome</keyword>
<evidence type="ECO:0000256" key="1">
    <source>
        <dbReference type="ARBA" id="ARBA00010876"/>
    </source>
</evidence>
<feature type="region of interest" description="Disordered" evidence="2">
    <location>
        <begin position="271"/>
        <end position="307"/>
    </location>
</feature>
<feature type="region of interest" description="Disordered" evidence="2">
    <location>
        <begin position="167"/>
        <end position="232"/>
    </location>
</feature>
<dbReference type="SUPFAM" id="SSF55120">
    <property type="entry name" value="Pseudouridine synthase"/>
    <property type="match status" value="1"/>
</dbReference>
<accession>A0ABQ7GS29</accession>
<feature type="compositionally biased region" description="Low complexity" evidence="2">
    <location>
        <begin position="671"/>
        <end position="690"/>
    </location>
</feature>
<feature type="region of interest" description="Disordered" evidence="2">
    <location>
        <begin position="588"/>
        <end position="696"/>
    </location>
</feature>
<feature type="compositionally biased region" description="Polar residues" evidence="2">
    <location>
        <begin position="196"/>
        <end position="208"/>
    </location>
</feature>
<dbReference type="InterPro" id="IPR020103">
    <property type="entry name" value="PsdUridine_synth_cat_dom_sf"/>
</dbReference>
<dbReference type="EMBL" id="MU069616">
    <property type="protein sequence ID" value="KAF5837417.1"/>
    <property type="molecule type" value="Genomic_DNA"/>
</dbReference>
<dbReference type="InterPro" id="IPR006145">
    <property type="entry name" value="PsdUridine_synth_RsuA/RluA"/>
</dbReference>
<dbReference type="Pfam" id="PF00849">
    <property type="entry name" value="PseudoU_synth_2"/>
    <property type="match status" value="2"/>
</dbReference>
<organism evidence="4 5">
    <name type="scientific">Dunaliella salina</name>
    <name type="common">Green alga</name>
    <name type="synonym">Protococcus salinus</name>
    <dbReference type="NCBI Taxonomy" id="3046"/>
    <lineage>
        <taxon>Eukaryota</taxon>
        <taxon>Viridiplantae</taxon>
        <taxon>Chlorophyta</taxon>
        <taxon>core chlorophytes</taxon>
        <taxon>Chlorophyceae</taxon>
        <taxon>CS clade</taxon>
        <taxon>Chlamydomonadales</taxon>
        <taxon>Dunaliellaceae</taxon>
        <taxon>Dunaliella</taxon>
    </lineage>
</organism>
<comment type="caution">
    <text evidence="4">The sequence shown here is derived from an EMBL/GenBank/DDBJ whole genome shotgun (WGS) entry which is preliminary data.</text>
</comment>
<feature type="domain" description="Pseudouridine synthase RsuA/RluA-like" evidence="3">
    <location>
        <begin position="359"/>
        <end position="427"/>
    </location>
</feature>
<comment type="similarity">
    <text evidence="1">Belongs to the pseudouridine synthase RluA family.</text>
</comment>
<feature type="region of interest" description="Disordered" evidence="2">
    <location>
        <begin position="242"/>
        <end position="261"/>
    </location>
</feature>
<proteinExistence type="inferred from homology"/>
<evidence type="ECO:0000313" key="5">
    <source>
        <dbReference type="Proteomes" id="UP000815325"/>
    </source>
</evidence>